<dbReference type="GO" id="GO:0005759">
    <property type="term" value="C:mitochondrial matrix"/>
    <property type="evidence" value="ECO:0007669"/>
    <property type="project" value="EnsemblFungi"/>
</dbReference>
<dbReference type="PANTHER" id="PTHR43011:SF1">
    <property type="entry name" value="IRON-SULFUR CLUSTER ASSEMBLY 2 HOMOLOG, MITOCHONDRIAL"/>
    <property type="match status" value="1"/>
</dbReference>
<dbReference type="STRING" id="1266660.A0A1G4IY46"/>
<reference evidence="5" key="1">
    <citation type="submission" date="2016-03" db="EMBL/GenBank/DDBJ databases">
        <authorList>
            <person name="Devillers H."/>
        </authorList>
    </citation>
    <scope>NUCLEOTIDE SEQUENCE [LARGE SCALE GENOMIC DNA]</scope>
</reference>
<dbReference type="AlphaFoldDB" id="A0A1G4IY46"/>
<accession>A0A1G4IY46</accession>
<dbReference type="GO" id="GO:0009102">
    <property type="term" value="P:biotin biosynthetic process"/>
    <property type="evidence" value="ECO:0007669"/>
    <property type="project" value="EnsemblFungi"/>
</dbReference>
<evidence type="ECO:0000259" key="3">
    <source>
        <dbReference type="Pfam" id="PF01521"/>
    </source>
</evidence>
<name>A0A1G4IY46_9SACH</name>
<evidence type="ECO:0000313" key="5">
    <source>
        <dbReference type="Proteomes" id="UP000190274"/>
    </source>
</evidence>
<dbReference type="GO" id="GO:0005506">
    <property type="term" value="F:iron ion binding"/>
    <property type="evidence" value="ECO:0007669"/>
    <property type="project" value="EnsemblFungi"/>
</dbReference>
<sequence length="189" mass="20901">MYTRCLLKATYPIARTWRLSNTHFVPFRFFSSANLDSYVTPSNVINAQKNLGINITQRAANRLAEISKESSEALRVCVESGGCHGFQYNLKLIPREQLKLSGSGQKNMAAAPEGQDEDFEEDDDFESGLDIVYELPEQGGQVVIDEKSLKVLNNTTLTYTTELIGSTFKITGGNMKHSCGCGSSFDVEI</sequence>
<protein>
    <submittedName>
        <fullName evidence="4">LADA_0C03070g1_1</fullName>
    </submittedName>
</protein>
<dbReference type="SUPFAM" id="SSF89360">
    <property type="entry name" value="HesB-like domain"/>
    <property type="match status" value="1"/>
</dbReference>
<dbReference type="InterPro" id="IPR016092">
    <property type="entry name" value="ATAP"/>
</dbReference>
<dbReference type="NCBIfam" id="TIGR00049">
    <property type="entry name" value="iron-sulfur cluster assembly accessory protein"/>
    <property type="match status" value="1"/>
</dbReference>
<dbReference type="OrthoDB" id="1938621at2759"/>
<gene>
    <name evidence="4" type="ORF">LADA_0C03070G</name>
</gene>
<keyword evidence="5" id="KW-1185">Reference proteome</keyword>
<dbReference type="Gene3D" id="2.60.300.12">
    <property type="entry name" value="HesB-like domain"/>
    <property type="match status" value="1"/>
</dbReference>
<dbReference type="Pfam" id="PF01521">
    <property type="entry name" value="Fe-S_biosyn"/>
    <property type="match status" value="1"/>
</dbReference>
<proteinExistence type="inferred from homology"/>
<dbReference type="Proteomes" id="UP000190274">
    <property type="component" value="Chromosome C"/>
</dbReference>
<evidence type="ECO:0000256" key="1">
    <source>
        <dbReference type="ARBA" id="ARBA00006718"/>
    </source>
</evidence>
<evidence type="ECO:0000256" key="2">
    <source>
        <dbReference type="SAM" id="MobiDB-lite"/>
    </source>
</evidence>
<dbReference type="EMBL" id="LT598459">
    <property type="protein sequence ID" value="SCU82112.1"/>
    <property type="molecule type" value="Genomic_DNA"/>
</dbReference>
<dbReference type="GO" id="GO:0044572">
    <property type="term" value="P:[4Fe-4S] cluster assembly"/>
    <property type="evidence" value="ECO:0007669"/>
    <property type="project" value="EnsemblFungi"/>
</dbReference>
<dbReference type="GO" id="GO:0051539">
    <property type="term" value="F:4 iron, 4 sulfur cluster binding"/>
    <property type="evidence" value="ECO:0007669"/>
    <property type="project" value="TreeGrafter"/>
</dbReference>
<dbReference type="PANTHER" id="PTHR43011">
    <property type="entry name" value="IRON-SULFUR CLUSTER ASSEMBLY 2 HOMOLOG, MITOCHONDRIAL"/>
    <property type="match status" value="1"/>
</dbReference>
<dbReference type="InterPro" id="IPR000361">
    <property type="entry name" value="ATAP_core_dom"/>
</dbReference>
<dbReference type="InterPro" id="IPR035903">
    <property type="entry name" value="HesB-like_dom_sf"/>
</dbReference>
<evidence type="ECO:0000313" key="4">
    <source>
        <dbReference type="EMBL" id="SCU82112.1"/>
    </source>
</evidence>
<dbReference type="GO" id="GO:0005758">
    <property type="term" value="C:mitochondrial intermembrane space"/>
    <property type="evidence" value="ECO:0007669"/>
    <property type="project" value="EnsemblFungi"/>
</dbReference>
<feature type="region of interest" description="Disordered" evidence="2">
    <location>
        <begin position="103"/>
        <end position="122"/>
    </location>
</feature>
<feature type="domain" description="Core" evidence="3">
    <location>
        <begin position="134"/>
        <end position="182"/>
    </location>
</feature>
<organism evidence="4 5">
    <name type="scientific">Lachancea dasiensis</name>
    <dbReference type="NCBI Taxonomy" id="1072105"/>
    <lineage>
        <taxon>Eukaryota</taxon>
        <taxon>Fungi</taxon>
        <taxon>Dikarya</taxon>
        <taxon>Ascomycota</taxon>
        <taxon>Saccharomycotina</taxon>
        <taxon>Saccharomycetes</taxon>
        <taxon>Saccharomycetales</taxon>
        <taxon>Saccharomycetaceae</taxon>
        <taxon>Lachancea</taxon>
    </lineage>
</organism>
<comment type="similarity">
    <text evidence="1">Belongs to the HesB/IscA family.</text>
</comment>
<dbReference type="GO" id="GO:0051537">
    <property type="term" value="F:2 iron, 2 sulfur cluster binding"/>
    <property type="evidence" value="ECO:0007669"/>
    <property type="project" value="TreeGrafter"/>
</dbReference>